<evidence type="ECO:0000313" key="3">
    <source>
        <dbReference type="EMBL" id="KAK7677851.1"/>
    </source>
</evidence>
<accession>A0AAW0FKH3</accession>
<proteinExistence type="predicted"/>
<dbReference type="AlphaFoldDB" id="A0AAW0FKH3"/>
<evidence type="ECO:0000313" key="4">
    <source>
        <dbReference type="Proteomes" id="UP001385951"/>
    </source>
</evidence>
<dbReference type="InterPro" id="IPR007312">
    <property type="entry name" value="Phosphoesterase"/>
</dbReference>
<keyword evidence="1" id="KW-0378">Hydrolase</keyword>
<keyword evidence="4" id="KW-1185">Reference proteome</keyword>
<organism evidence="3 4">
    <name type="scientific">Cerrena zonata</name>
    <dbReference type="NCBI Taxonomy" id="2478898"/>
    <lineage>
        <taxon>Eukaryota</taxon>
        <taxon>Fungi</taxon>
        <taxon>Dikarya</taxon>
        <taxon>Basidiomycota</taxon>
        <taxon>Agaricomycotina</taxon>
        <taxon>Agaricomycetes</taxon>
        <taxon>Polyporales</taxon>
        <taxon>Cerrenaceae</taxon>
        <taxon>Cerrena</taxon>
    </lineage>
</organism>
<comment type="caution">
    <text evidence="3">The sequence shown here is derived from an EMBL/GenBank/DDBJ whole genome shotgun (WGS) entry which is preliminary data.</text>
</comment>
<dbReference type="Pfam" id="PF04185">
    <property type="entry name" value="Phosphoesterase"/>
    <property type="match status" value="1"/>
</dbReference>
<dbReference type="GO" id="GO:0016788">
    <property type="term" value="F:hydrolase activity, acting on ester bonds"/>
    <property type="evidence" value="ECO:0007669"/>
    <property type="project" value="InterPro"/>
</dbReference>
<dbReference type="GO" id="GO:0009395">
    <property type="term" value="P:phospholipid catabolic process"/>
    <property type="evidence" value="ECO:0007669"/>
    <property type="project" value="TreeGrafter"/>
</dbReference>
<evidence type="ECO:0008006" key="5">
    <source>
        <dbReference type="Google" id="ProtNLM"/>
    </source>
</evidence>
<gene>
    <name evidence="3" type="ORF">QCA50_019163</name>
</gene>
<dbReference type="Gene3D" id="3.40.720.10">
    <property type="entry name" value="Alkaline Phosphatase, subunit A"/>
    <property type="match status" value="1"/>
</dbReference>
<dbReference type="InterPro" id="IPR017850">
    <property type="entry name" value="Alkaline_phosphatase_core_sf"/>
</dbReference>
<dbReference type="EMBL" id="JASBNA010000081">
    <property type="protein sequence ID" value="KAK7677851.1"/>
    <property type="molecule type" value="Genomic_DNA"/>
</dbReference>
<evidence type="ECO:0000256" key="2">
    <source>
        <dbReference type="SAM" id="SignalP"/>
    </source>
</evidence>
<feature type="chain" id="PRO_5043776914" description="Acid phosphatase" evidence="2">
    <location>
        <begin position="17"/>
        <end position="397"/>
    </location>
</feature>
<name>A0AAW0FKH3_9APHY</name>
<dbReference type="PANTHER" id="PTHR31956">
    <property type="entry name" value="NON-SPECIFIC PHOSPHOLIPASE C4-RELATED"/>
    <property type="match status" value="1"/>
</dbReference>
<feature type="signal peptide" evidence="2">
    <location>
        <begin position="1"/>
        <end position="16"/>
    </location>
</feature>
<dbReference type="Proteomes" id="UP001385951">
    <property type="component" value="Unassembled WGS sequence"/>
</dbReference>
<evidence type="ECO:0000256" key="1">
    <source>
        <dbReference type="ARBA" id="ARBA00022801"/>
    </source>
</evidence>
<protein>
    <recommendedName>
        <fullName evidence="5">Acid phosphatase</fullName>
    </recommendedName>
</protein>
<dbReference type="FunFam" id="3.40.720.10:FF:000064">
    <property type="entry name" value="Probable acid phosphatase Pho610"/>
    <property type="match status" value="1"/>
</dbReference>
<sequence length="397" mass="43260">MLVYAALLALASAVFAAQAPKFAKPASAPDEVSANYVGETNGTLPKARTVSGKVFDRFTQIWLENTDFDVASTTTAFVELAKQGILLTQYYALTHPSEPNYVGAIGGDFFGMGDDEEYHIPTNISTVVDLLEAKNVTWASYQENMPTDGYLGFNFTQPNYLNTSAPPYTYYVRKHNPHVVYDSITSVPSRLQRIRNFNDFAADLNASVIPQWNFVTPNLVNDAHDTDIDFASDWLQFWLVPLLSNPAFNDNKTLIVLTFDENETYGINNRIYTLLLGGAVPQHLRGTTDATYYTHYSTLSTVENNWGLGSLGRGDTNQTMSNVFSFVANATGHKNLNISGPAIPLTNATADIPGPLNPEFYVPFTAPNVNASGAGGGSVFLAPGLNLSMQPSTLPPP</sequence>
<dbReference type="PANTHER" id="PTHR31956:SF8">
    <property type="entry name" value="ACID PHOSPHATASE PHOA (AFU_ORTHOLOGUE AFUA_1G03570)"/>
    <property type="match status" value="1"/>
</dbReference>
<keyword evidence="2" id="KW-0732">Signal</keyword>
<reference evidence="3 4" key="1">
    <citation type="submission" date="2022-09" db="EMBL/GenBank/DDBJ databases">
        <authorList>
            <person name="Palmer J.M."/>
        </authorList>
    </citation>
    <scope>NUCLEOTIDE SEQUENCE [LARGE SCALE GENOMIC DNA]</scope>
    <source>
        <strain evidence="3 4">DSM 7382</strain>
    </source>
</reference>